<dbReference type="OrthoDB" id="9822614at2"/>
<dbReference type="RefSeq" id="WP_090334845.1">
    <property type="nucleotide sequence ID" value="NZ_FNXY01000003.1"/>
</dbReference>
<organism evidence="1 2">
    <name type="scientific">Dyadobacter koreensis</name>
    <dbReference type="NCBI Taxonomy" id="408657"/>
    <lineage>
        <taxon>Bacteria</taxon>
        <taxon>Pseudomonadati</taxon>
        <taxon>Bacteroidota</taxon>
        <taxon>Cytophagia</taxon>
        <taxon>Cytophagales</taxon>
        <taxon>Spirosomataceae</taxon>
        <taxon>Dyadobacter</taxon>
    </lineage>
</organism>
<sequence length="171" mass="19136">MSRYLKGFESNPVNSELIEVLDQAVGILYNKSAGAESNGKISDGPVGYELSEMPDHVVTKSFEIITCKAAVGNPAEDLAEKLYDCFYAWLVDKEDGEALIEDFDGPKENVPVSYIVTNEPYFVEPFKNLGVNFDLKADVDGRTPELFGEEFAKEIVWTYTFEVRICTPDKK</sequence>
<dbReference type="Proteomes" id="UP000199532">
    <property type="component" value="Unassembled WGS sequence"/>
</dbReference>
<name>A0A1H6T1E5_9BACT</name>
<protein>
    <submittedName>
        <fullName evidence="1">Uncharacterized protein</fullName>
    </submittedName>
</protein>
<keyword evidence="2" id="KW-1185">Reference proteome</keyword>
<dbReference type="AlphaFoldDB" id="A0A1H6T1E5"/>
<reference evidence="1 2" key="1">
    <citation type="submission" date="2016-10" db="EMBL/GenBank/DDBJ databases">
        <authorList>
            <person name="de Groot N.N."/>
        </authorList>
    </citation>
    <scope>NUCLEOTIDE SEQUENCE [LARGE SCALE GENOMIC DNA]</scope>
    <source>
        <strain evidence="1 2">DSM 19938</strain>
    </source>
</reference>
<gene>
    <name evidence="1" type="ORF">SAMN04487995_1813</name>
</gene>
<evidence type="ECO:0000313" key="2">
    <source>
        <dbReference type="Proteomes" id="UP000199532"/>
    </source>
</evidence>
<dbReference type="EMBL" id="FNXY01000003">
    <property type="protein sequence ID" value="SEI70907.1"/>
    <property type="molecule type" value="Genomic_DNA"/>
</dbReference>
<evidence type="ECO:0000313" key="1">
    <source>
        <dbReference type="EMBL" id="SEI70907.1"/>
    </source>
</evidence>
<accession>A0A1H6T1E5</accession>
<proteinExistence type="predicted"/>